<sequence length="176" mass="19796">MSQFPVHALFTNGDEIPIELIPHMSARNPIPPTQIVDYNTTSKISEITVTVDIGAMIGFEIDVDNQVLAEILGESSEIKGGIGEGYKVSWVRRLKSTHKQFRKPNYLMLRTLLFWHVGVQMILVRTESTHWGDLVNGIRVPMIFANVYGPKSTSDKATLQKELIDIKKNLSMLFGL</sequence>
<comment type="caution">
    <text evidence="1">The sequence shown here is derived from an EMBL/GenBank/DDBJ whole genome shotgun (WGS) entry which is preliminary data.</text>
</comment>
<organism evidence="1 2">
    <name type="scientific">Lactuca sativa</name>
    <name type="common">Garden lettuce</name>
    <dbReference type="NCBI Taxonomy" id="4236"/>
    <lineage>
        <taxon>Eukaryota</taxon>
        <taxon>Viridiplantae</taxon>
        <taxon>Streptophyta</taxon>
        <taxon>Embryophyta</taxon>
        <taxon>Tracheophyta</taxon>
        <taxon>Spermatophyta</taxon>
        <taxon>Magnoliopsida</taxon>
        <taxon>eudicotyledons</taxon>
        <taxon>Gunneridae</taxon>
        <taxon>Pentapetalae</taxon>
        <taxon>asterids</taxon>
        <taxon>campanulids</taxon>
        <taxon>Asterales</taxon>
        <taxon>Asteraceae</taxon>
        <taxon>Cichorioideae</taxon>
        <taxon>Cichorieae</taxon>
        <taxon>Lactucinae</taxon>
        <taxon>Lactuca</taxon>
    </lineage>
</organism>
<protein>
    <submittedName>
        <fullName evidence="1">Uncharacterized protein</fullName>
    </submittedName>
</protein>
<dbReference type="Proteomes" id="UP000235145">
    <property type="component" value="Unassembled WGS sequence"/>
</dbReference>
<evidence type="ECO:0000313" key="1">
    <source>
        <dbReference type="EMBL" id="KAJ0202833.1"/>
    </source>
</evidence>
<proteinExistence type="predicted"/>
<keyword evidence="2" id="KW-1185">Reference proteome</keyword>
<dbReference type="AlphaFoldDB" id="A0A9R1VD14"/>
<dbReference type="EMBL" id="NBSK02000005">
    <property type="protein sequence ID" value="KAJ0202833.1"/>
    <property type="molecule type" value="Genomic_DNA"/>
</dbReference>
<evidence type="ECO:0000313" key="2">
    <source>
        <dbReference type="Proteomes" id="UP000235145"/>
    </source>
</evidence>
<accession>A0A9R1VD14</accession>
<reference evidence="1 2" key="1">
    <citation type="journal article" date="2017" name="Nat. Commun.">
        <title>Genome assembly with in vitro proximity ligation data and whole-genome triplication in lettuce.</title>
        <authorList>
            <person name="Reyes-Chin-Wo S."/>
            <person name="Wang Z."/>
            <person name="Yang X."/>
            <person name="Kozik A."/>
            <person name="Arikit S."/>
            <person name="Song C."/>
            <person name="Xia L."/>
            <person name="Froenicke L."/>
            <person name="Lavelle D.O."/>
            <person name="Truco M.J."/>
            <person name="Xia R."/>
            <person name="Zhu S."/>
            <person name="Xu C."/>
            <person name="Xu H."/>
            <person name="Xu X."/>
            <person name="Cox K."/>
            <person name="Korf I."/>
            <person name="Meyers B.C."/>
            <person name="Michelmore R.W."/>
        </authorList>
    </citation>
    <scope>NUCLEOTIDE SEQUENCE [LARGE SCALE GENOMIC DNA]</scope>
    <source>
        <strain evidence="2">cv. Salinas</strain>
        <tissue evidence="1">Seedlings</tissue>
    </source>
</reference>
<gene>
    <name evidence="1" type="ORF">LSAT_V11C500290360</name>
</gene>
<name>A0A9R1VD14_LACSA</name>